<gene>
    <name evidence="7" type="ORF">DI569_14160</name>
</gene>
<proteinExistence type="inferred from homology"/>
<dbReference type="PANTHER" id="PTHR11757">
    <property type="entry name" value="PROTEASE FAMILY S9A OLIGOPEPTIDASE"/>
    <property type="match status" value="1"/>
</dbReference>
<dbReference type="AlphaFoldDB" id="A0A2W5KUY5"/>
<evidence type="ECO:0000259" key="6">
    <source>
        <dbReference type="Pfam" id="PF02897"/>
    </source>
</evidence>
<evidence type="ECO:0000256" key="2">
    <source>
        <dbReference type="ARBA" id="ARBA00022670"/>
    </source>
</evidence>
<dbReference type="Pfam" id="PF02897">
    <property type="entry name" value="Peptidase_S9_N"/>
    <property type="match status" value="1"/>
</dbReference>
<dbReference type="InterPro" id="IPR002470">
    <property type="entry name" value="Peptidase_S9A"/>
</dbReference>
<evidence type="ECO:0000256" key="4">
    <source>
        <dbReference type="ARBA" id="ARBA00022825"/>
    </source>
</evidence>
<dbReference type="InterPro" id="IPR051543">
    <property type="entry name" value="Serine_Peptidase_S9A"/>
</dbReference>
<feature type="domain" description="Peptidase S9 prolyl oligopeptidase catalytic" evidence="5">
    <location>
        <begin position="507"/>
        <end position="722"/>
    </location>
</feature>
<dbReference type="SUPFAM" id="SSF53474">
    <property type="entry name" value="alpha/beta-Hydrolases"/>
    <property type="match status" value="1"/>
</dbReference>
<dbReference type="Pfam" id="PF00326">
    <property type="entry name" value="Peptidase_S9"/>
    <property type="match status" value="1"/>
</dbReference>
<dbReference type="Gene3D" id="3.40.50.1820">
    <property type="entry name" value="alpha/beta hydrolase"/>
    <property type="match status" value="1"/>
</dbReference>
<name>A0A2W5KUY5_SPHMC</name>
<dbReference type="SUPFAM" id="SSF50993">
    <property type="entry name" value="Peptidase/esterase 'gauge' domain"/>
    <property type="match status" value="1"/>
</dbReference>
<protein>
    <submittedName>
        <fullName evidence="7">S9 family peptidase</fullName>
    </submittedName>
</protein>
<evidence type="ECO:0000256" key="1">
    <source>
        <dbReference type="ARBA" id="ARBA00005228"/>
    </source>
</evidence>
<dbReference type="GO" id="GO:0004252">
    <property type="term" value="F:serine-type endopeptidase activity"/>
    <property type="evidence" value="ECO:0007669"/>
    <property type="project" value="InterPro"/>
</dbReference>
<keyword evidence="4" id="KW-0720">Serine protease</keyword>
<evidence type="ECO:0000313" key="8">
    <source>
        <dbReference type="Proteomes" id="UP000248597"/>
    </source>
</evidence>
<dbReference type="EMBL" id="QFPJ01000045">
    <property type="protein sequence ID" value="PZQ20801.1"/>
    <property type="molecule type" value="Genomic_DNA"/>
</dbReference>
<sequence length="729" mass="79678">MDGLVDGARRRFLGGVAVMALWAGGPLARAAEKAASRWPDIAPPQSPRLSHVIEQLGRTRDDVYSWMKFLPPGGERTRANLPKPVATMLDAENAYAAAVLEPLAADRADLLAAMLARTAGEVAAPPIERDGWAYMSEIPDGAIHAVYRRRGADGAEDVLVDEAARAKGQPYFRSTGHQPSPDHRWFAWAEDVIGNDRHRIMLRDNRDGSVRTLVDRDAYGYGGLVFGPSSAWLFWIWRDARNRPTRLYRTALDGSVTELVYEESDPAIFMGVRRTAADGFVALTLSGPDTAEVRLVRAGAETAPPATVWPRRAGVRYDIDEWNGALVATTDADDAFDMKLLRLDPVSFAVERELVPHRPGTPILSVHPFADALVRLERVDGQHSVAIAGKDGRERRVAFDDPAYALEVPADQSYRARDVLIVHQSPKSPRRWIRVDLRTAAQTVVQQQAVANFDPDDYVVERLFAPASDGERVPITLLSRRDAPRDGRAPLLQYGYGAYGISSDPEFSIPALALVDRGWRYAIAHVRGGSEKGRQWFLGGRKFTKRNSFTDFVACADHLCAQGYAAKKRVVAYGLSAGGLLVGASMNIAPSAWGGVIAKVPFVDMLNTMSDAAHPLVPLFRPDWGDPLADPRAYDYIASISPYENVAAAAYPPLLCTAGLKDDRVPYWEPAKLVAEVRHRSTSGNPALLLTDMDSGHQGSADLASAYREMALFWAFAIRCVGGPGLPAA</sequence>
<dbReference type="PRINTS" id="PR00862">
    <property type="entry name" value="PROLIGOPTASE"/>
</dbReference>
<organism evidence="7 8">
    <name type="scientific">Sphingopyxis macrogoltabida</name>
    <name type="common">Sphingomonas macrogoltabidus</name>
    <dbReference type="NCBI Taxonomy" id="33050"/>
    <lineage>
        <taxon>Bacteria</taxon>
        <taxon>Pseudomonadati</taxon>
        <taxon>Pseudomonadota</taxon>
        <taxon>Alphaproteobacteria</taxon>
        <taxon>Sphingomonadales</taxon>
        <taxon>Sphingomonadaceae</taxon>
        <taxon>Sphingopyxis</taxon>
    </lineage>
</organism>
<dbReference type="GO" id="GO:0006508">
    <property type="term" value="P:proteolysis"/>
    <property type="evidence" value="ECO:0007669"/>
    <property type="project" value="UniProtKB-KW"/>
</dbReference>
<evidence type="ECO:0000256" key="3">
    <source>
        <dbReference type="ARBA" id="ARBA00022801"/>
    </source>
</evidence>
<feature type="domain" description="Peptidase S9A N-terminal" evidence="6">
    <location>
        <begin position="44"/>
        <end position="448"/>
    </location>
</feature>
<keyword evidence="3" id="KW-0378">Hydrolase</keyword>
<dbReference type="Proteomes" id="UP000248597">
    <property type="component" value="Unassembled WGS sequence"/>
</dbReference>
<dbReference type="Gene3D" id="2.130.10.120">
    <property type="entry name" value="Prolyl oligopeptidase, N-terminal domain"/>
    <property type="match status" value="1"/>
</dbReference>
<dbReference type="InterPro" id="IPR023302">
    <property type="entry name" value="Pept_S9A_N"/>
</dbReference>
<comment type="similarity">
    <text evidence="1">Belongs to the peptidase S9A family.</text>
</comment>
<evidence type="ECO:0000259" key="5">
    <source>
        <dbReference type="Pfam" id="PF00326"/>
    </source>
</evidence>
<comment type="caution">
    <text evidence="7">The sequence shown here is derived from an EMBL/GenBank/DDBJ whole genome shotgun (WGS) entry which is preliminary data.</text>
</comment>
<dbReference type="PANTHER" id="PTHR11757:SF19">
    <property type="entry name" value="PROLYL ENDOPEPTIDASE-LIKE"/>
    <property type="match status" value="1"/>
</dbReference>
<evidence type="ECO:0000313" key="7">
    <source>
        <dbReference type="EMBL" id="PZQ20801.1"/>
    </source>
</evidence>
<reference evidence="7 8" key="1">
    <citation type="submission" date="2017-08" db="EMBL/GenBank/DDBJ databases">
        <title>Infants hospitalized years apart are colonized by the same room-sourced microbial strains.</title>
        <authorList>
            <person name="Brooks B."/>
            <person name="Olm M.R."/>
            <person name="Firek B.A."/>
            <person name="Baker R."/>
            <person name="Thomas B.C."/>
            <person name="Morowitz M.J."/>
            <person name="Banfield J.F."/>
        </authorList>
    </citation>
    <scope>NUCLEOTIDE SEQUENCE [LARGE SCALE GENOMIC DNA]</scope>
    <source>
        <strain evidence="7">S2_005_003_R2_47</strain>
    </source>
</reference>
<dbReference type="InterPro" id="IPR001375">
    <property type="entry name" value="Peptidase_S9_cat"/>
</dbReference>
<accession>A0A2W5KUY5</accession>
<dbReference type="InterPro" id="IPR029058">
    <property type="entry name" value="AB_hydrolase_fold"/>
</dbReference>
<keyword evidence="2" id="KW-0645">Protease</keyword>